<dbReference type="Gene3D" id="2.60.40.10">
    <property type="entry name" value="Immunoglobulins"/>
    <property type="match status" value="1"/>
</dbReference>
<name>A0ABW3XL10_9ACTN</name>
<dbReference type="InterPro" id="IPR036116">
    <property type="entry name" value="FN3_sf"/>
</dbReference>
<dbReference type="InterPro" id="IPR013783">
    <property type="entry name" value="Ig-like_fold"/>
</dbReference>
<dbReference type="RefSeq" id="WP_381237770.1">
    <property type="nucleotide sequence ID" value="NZ_JBHSKH010000050.1"/>
</dbReference>
<evidence type="ECO:0000313" key="1">
    <source>
        <dbReference type="EMBL" id="MFD1310304.1"/>
    </source>
</evidence>
<organism evidence="1 2">
    <name type="scientific">Streptomyces kaempferi</name>
    <dbReference type="NCBI Taxonomy" id="333725"/>
    <lineage>
        <taxon>Bacteria</taxon>
        <taxon>Bacillati</taxon>
        <taxon>Actinomycetota</taxon>
        <taxon>Actinomycetes</taxon>
        <taxon>Kitasatosporales</taxon>
        <taxon>Streptomycetaceae</taxon>
        <taxon>Streptomyces</taxon>
    </lineage>
</organism>
<keyword evidence="2" id="KW-1185">Reference proteome</keyword>
<accession>A0ABW3XL10</accession>
<dbReference type="EMBL" id="JBHTMM010000050">
    <property type="protein sequence ID" value="MFD1310304.1"/>
    <property type="molecule type" value="Genomic_DNA"/>
</dbReference>
<dbReference type="Proteomes" id="UP001597058">
    <property type="component" value="Unassembled WGS sequence"/>
</dbReference>
<sequence length="143" mass="14879">MTAIELRLIVDIGDVNTPQPAARTAPQRLGDARALQSRRSASYTDTGLASGTGYHYTVAAVDSAGSVGASSSPVLATTNGYIPACFTDNNYNQVAAGRAHQSGGYAYANGSNQNMGLYNLYLTHTLEETSDGHYVIADSGCPA</sequence>
<comment type="caution">
    <text evidence="1">The sequence shown here is derived from an EMBL/GenBank/DDBJ whole genome shotgun (WGS) entry which is preliminary data.</text>
</comment>
<evidence type="ECO:0008006" key="3">
    <source>
        <dbReference type="Google" id="ProtNLM"/>
    </source>
</evidence>
<dbReference type="SUPFAM" id="SSF49265">
    <property type="entry name" value="Fibronectin type III"/>
    <property type="match status" value="1"/>
</dbReference>
<reference evidence="2" key="1">
    <citation type="journal article" date="2019" name="Int. J. Syst. Evol. Microbiol.">
        <title>The Global Catalogue of Microorganisms (GCM) 10K type strain sequencing project: providing services to taxonomists for standard genome sequencing and annotation.</title>
        <authorList>
            <consortium name="The Broad Institute Genomics Platform"/>
            <consortium name="The Broad Institute Genome Sequencing Center for Infectious Disease"/>
            <person name="Wu L."/>
            <person name="Ma J."/>
        </authorList>
    </citation>
    <scope>NUCLEOTIDE SEQUENCE [LARGE SCALE GENOMIC DNA]</scope>
    <source>
        <strain evidence="2">CGMCC 4.7020</strain>
    </source>
</reference>
<proteinExistence type="predicted"/>
<evidence type="ECO:0000313" key="2">
    <source>
        <dbReference type="Proteomes" id="UP001597058"/>
    </source>
</evidence>
<protein>
    <recommendedName>
        <fullName evidence="3">Fibronectin type-III domain-containing protein</fullName>
    </recommendedName>
</protein>
<gene>
    <name evidence="1" type="ORF">ACFQ5X_31205</name>
</gene>